<feature type="domain" description="Ketoreductase" evidence="4">
    <location>
        <begin position="7"/>
        <end position="189"/>
    </location>
</feature>
<dbReference type="SMART" id="SM00822">
    <property type="entry name" value="PKS_KR"/>
    <property type="match status" value="1"/>
</dbReference>
<dbReference type="Pfam" id="PF00106">
    <property type="entry name" value="adh_short"/>
    <property type="match status" value="1"/>
</dbReference>
<dbReference type="GO" id="GO:0016491">
    <property type="term" value="F:oxidoreductase activity"/>
    <property type="evidence" value="ECO:0007669"/>
    <property type="project" value="UniProtKB-KW"/>
</dbReference>
<gene>
    <name evidence="5" type="ORF">SAMN02745824_2016</name>
</gene>
<evidence type="ECO:0000313" key="5">
    <source>
        <dbReference type="EMBL" id="SIN84652.1"/>
    </source>
</evidence>
<protein>
    <submittedName>
        <fullName evidence="5">Short-chain dehydrogenase</fullName>
    </submittedName>
</protein>
<accession>A0A1N6ENJ6</accession>
<evidence type="ECO:0000259" key="4">
    <source>
        <dbReference type="SMART" id="SM00822"/>
    </source>
</evidence>
<reference evidence="6" key="1">
    <citation type="submission" date="2016-11" db="EMBL/GenBank/DDBJ databases">
        <authorList>
            <person name="Varghese N."/>
            <person name="Submissions S."/>
        </authorList>
    </citation>
    <scope>NUCLEOTIDE SEQUENCE [LARGE SCALE GENOMIC DNA]</scope>
    <source>
        <strain evidence="6">DSM 22363</strain>
    </source>
</reference>
<dbReference type="InterPro" id="IPR020904">
    <property type="entry name" value="Sc_DH/Rdtase_CS"/>
</dbReference>
<evidence type="ECO:0000313" key="6">
    <source>
        <dbReference type="Proteomes" id="UP000185192"/>
    </source>
</evidence>
<dbReference type="InterPro" id="IPR057326">
    <property type="entry name" value="KR_dom"/>
</dbReference>
<dbReference type="RefSeq" id="WP_074205116.1">
    <property type="nucleotide sequence ID" value="NZ_FSQW01000002.1"/>
</dbReference>
<organism evidence="5 6">
    <name type="scientific">Parasphingorhabdus marina DSM 22363</name>
    <dbReference type="NCBI Taxonomy" id="1123272"/>
    <lineage>
        <taxon>Bacteria</taxon>
        <taxon>Pseudomonadati</taxon>
        <taxon>Pseudomonadota</taxon>
        <taxon>Alphaproteobacteria</taxon>
        <taxon>Sphingomonadales</taxon>
        <taxon>Sphingomonadaceae</taxon>
        <taxon>Parasphingorhabdus</taxon>
    </lineage>
</organism>
<name>A0A1N6ENJ6_9SPHN</name>
<dbReference type="Gene3D" id="3.40.50.720">
    <property type="entry name" value="NAD(P)-binding Rossmann-like Domain"/>
    <property type="match status" value="1"/>
</dbReference>
<dbReference type="PRINTS" id="PR00081">
    <property type="entry name" value="GDHRDH"/>
</dbReference>
<dbReference type="OrthoDB" id="9793825at2"/>
<evidence type="ECO:0000256" key="3">
    <source>
        <dbReference type="RuleBase" id="RU000363"/>
    </source>
</evidence>
<dbReference type="EMBL" id="FSQW01000002">
    <property type="protein sequence ID" value="SIN84652.1"/>
    <property type="molecule type" value="Genomic_DNA"/>
</dbReference>
<dbReference type="PROSITE" id="PS00061">
    <property type="entry name" value="ADH_SHORT"/>
    <property type="match status" value="1"/>
</dbReference>
<evidence type="ECO:0000256" key="2">
    <source>
        <dbReference type="ARBA" id="ARBA00023002"/>
    </source>
</evidence>
<proteinExistence type="inferred from homology"/>
<dbReference type="AlphaFoldDB" id="A0A1N6ENJ6"/>
<dbReference type="InterPro" id="IPR036291">
    <property type="entry name" value="NAD(P)-bd_dom_sf"/>
</dbReference>
<dbReference type="PANTHER" id="PTHR44196">
    <property type="entry name" value="DEHYDROGENASE/REDUCTASE SDR FAMILY MEMBER 7B"/>
    <property type="match status" value="1"/>
</dbReference>
<comment type="similarity">
    <text evidence="1 3">Belongs to the short-chain dehydrogenases/reductases (SDR) family.</text>
</comment>
<dbReference type="GO" id="GO:0016020">
    <property type="term" value="C:membrane"/>
    <property type="evidence" value="ECO:0007669"/>
    <property type="project" value="TreeGrafter"/>
</dbReference>
<sequence length="275" mass="29482">MSEFKNKTVWITGASSGIGEALARSFADAGANLILSGRRTEALTSVADCIPTESLVLPFETTDYDALPGVVDEAKNWKGSVDILVNNAGISQRSLALDTHPDVHHKIINVDLLAPIWLTQLLLPHMIASGGGHIVGISSVAGRVGVPLRTAYCAAKHGLIGYLDALRAETQKLHDIHVTNILPGSIRTDVSRNALTKDGTRRAKSDAVIDNGMEPSECARQILEAVRSNQPELIIAEGPELMLAQMRQSDPEKLFEMTAALGAQIAEKYESGDDD</sequence>
<dbReference type="PRINTS" id="PR00080">
    <property type="entry name" value="SDRFAMILY"/>
</dbReference>
<evidence type="ECO:0000256" key="1">
    <source>
        <dbReference type="ARBA" id="ARBA00006484"/>
    </source>
</evidence>
<keyword evidence="2" id="KW-0560">Oxidoreductase</keyword>
<dbReference type="SUPFAM" id="SSF51735">
    <property type="entry name" value="NAD(P)-binding Rossmann-fold domains"/>
    <property type="match status" value="1"/>
</dbReference>
<dbReference type="PANTHER" id="PTHR44196:SF1">
    <property type="entry name" value="DEHYDROGENASE_REDUCTASE SDR FAMILY MEMBER 7B"/>
    <property type="match status" value="1"/>
</dbReference>
<dbReference type="Proteomes" id="UP000185192">
    <property type="component" value="Unassembled WGS sequence"/>
</dbReference>
<dbReference type="STRING" id="1123272.SAMN02745824_2016"/>
<keyword evidence="6" id="KW-1185">Reference proteome</keyword>
<dbReference type="InterPro" id="IPR002347">
    <property type="entry name" value="SDR_fam"/>
</dbReference>